<dbReference type="GeneID" id="37079020"/>
<dbReference type="SUPFAM" id="SSF49785">
    <property type="entry name" value="Galactose-binding domain-like"/>
    <property type="match status" value="1"/>
</dbReference>
<gene>
    <name evidence="3" type="ORF">BP01DRAFT_388020</name>
</gene>
<dbReference type="OrthoDB" id="6503935at2759"/>
<feature type="domain" description="Alpha-L-rhamnosidase six-hairpin glycosidase" evidence="2">
    <location>
        <begin position="380"/>
        <end position="642"/>
    </location>
</feature>
<accession>A0A318ZQI8</accession>
<dbReference type="Gene3D" id="1.50.10.10">
    <property type="match status" value="1"/>
</dbReference>
<evidence type="ECO:0000259" key="1">
    <source>
        <dbReference type="Pfam" id="PF08531"/>
    </source>
</evidence>
<dbReference type="PANTHER" id="PTHR34987:SF2">
    <property type="entry name" value="B, PUTATIVE (AFU_ORTHOLOGUE AFUA_7G05040)-RELATED"/>
    <property type="match status" value="1"/>
</dbReference>
<evidence type="ECO:0000313" key="3">
    <source>
        <dbReference type="EMBL" id="PYH49879.1"/>
    </source>
</evidence>
<dbReference type="InterPro" id="IPR035396">
    <property type="entry name" value="Bac_rhamnosid6H"/>
</dbReference>
<reference evidence="3 4" key="1">
    <citation type="submission" date="2016-12" db="EMBL/GenBank/DDBJ databases">
        <title>The genomes of Aspergillus section Nigri reveals drivers in fungal speciation.</title>
        <authorList>
            <consortium name="DOE Joint Genome Institute"/>
            <person name="Vesth T.C."/>
            <person name="Nybo J."/>
            <person name="Theobald S."/>
            <person name="Brandl J."/>
            <person name="Frisvad J.C."/>
            <person name="Nielsen K.F."/>
            <person name="Lyhne E.K."/>
            <person name="Kogle M.E."/>
            <person name="Kuo A."/>
            <person name="Riley R."/>
            <person name="Clum A."/>
            <person name="Nolan M."/>
            <person name="Lipzen A."/>
            <person name="Salamov A."/>
            <person name="Henrissat B."/>
            <person name="Wiebenga A."/>
            <person name="De Vries R.P."/>
            <person name="Grigoriev I.V."/>
            <person name="Mortensen U.H."/>
            <person name="Andersen M.R."/>
            <person name="Baker S.E."/>
        </authorList>
    </citation>
    <scope>NUCLEOTIDE SEQUENCE [LARGE SCALE GENOMIC DNA]</scope>
    <source>
        <strain evidence="3 4">JOP 1030-1</strain>
    </source>
</reference>
<dbReference type="AlphaFoldDB" id="A0A318ZQI8"/>
<dbReference type="Pfam" id="PF17389">
    <property type="entry name" value="Bac_rhamnosid6H"/>
    <property type="match status" value="1"/>
</dbReference>
<dbReference type="Gene3D" id="2.60.120.260">
    <property type="entry name" value="Galactose-binding domain-like"/>
    <property type="match status" value="2"/>
</dbReference>
<dbReference type="InterPro" id="IPR013737">
    <property type="entry name" value="Bac_rhamnosid_N"/>
</dbReference>
<evidence type="ECO:0000259" key="2">
    <source>
        <dbReference type="Pfam" id="PF17389"/>
    </source>
</evidence>
<dbReference type="PANTHER" id="PTHR34987">
    <property type="entry name" value="C, PUTATIVE (AFU_ORTHOLOGUE AFUA_3G02880)-RELATED"/>
    <property type="match status" value="1"/>
</dbReference>
<dbReference type="Proteomes" id="UP000248349">
    <property type="component" value="Unassembled WGS sequence"/>
</dbReference>
<dbReference type="EMBL" id="KZ821218">
    <property type="protein sequence ID" value="PYH49879.1"/>
    <property type="molecule type" value="Genomic_DNA"/>
</dbReference>
<dbReference type="GO" id="GO:0005975">
    <property type="term" value="P:carbohydrate metabolic process"/>
    <property type="evidence" value="ECO:0007669"/>
    <property type="project" value="InterPro"/>
</dbReference>
<evidence type="ECO:0000313" key="4">
    <source>
        <dbReference type="Proteomes" id="UP000248349"/>
    </source>
</evidence>
<organism evidence="3 4">
    <name type="scientific">Aspergillus saccharolyticus JOP 1030-1</name>
    <dbReference type="NCBI Taxonomy" id="1450539"/>
    <lineage>
        <taxon>Eukaryota</taxon>
        <taxon>Fungi</taxon>
        <taxon>Dikarya</taxon>
        <taxon>Ascomycota</taxon>
        <taxon>Pezizomycotina</taxon>
        <taxon>Eurotiomycetes</taxon>
        <taxon>Eurotiomycetidae</taxon>
        <taxon>Eurotiales</taxon>
        <taxon>Aspergillaceae</taxon>
        <taxon>Aspergillus</taxon>
        <taxon>Aspergillus subgen. Circumdati</taxon>
    </lineage>
</organism>
<sequence>MTDTNNWTLSAPWVWVPHYLEEDNQPGRYFLFRKAFPWTPPSSTAEHQECLVHVSADSRYRLFVNGQSVSFGPCKSYPGKWYYETVDIRPYLVEGENVVSARVLRYSSIKAGSSSIVSSPLPGFMVYSTVENIPVFTDVTWRCQEQQSVRIVPHAEWNFLLGPPFMANNERVEEDPGLRGWQEGGYDDSAWDSAVVQTNSVKMMPIVSYWQLSPRPIPPLPETPCRFDSVAKSDGVIAADEWQSLLSDDQPVVIPAGETVQVDLSVDSLLTAFISLAFSGGAGAHITLLYAECYEKDLGVETAPFPMPRAKSNRADTSGRLYGPRDYYTVTSGQDSHLFEPFWFRCFRYVQLAITTGPNHPLTLTHISLRETSYPLDTQTTLHTGDPELTRMWEISLRTLRNCRHETFEDCPFYEQNQFASDSRLQMLFGYQLSRDDRLARKTLEEFHASRTANGLIVAQYPTGLPLTQIPQFSLYFVFMVHDHMRYFADGSVVRRYLGTIDGILEYFAQHLTGTGLVGRFEPTTWPFVDWVQEWFVPGQIFASCMPPAYHTTGAATINSLLYALALTHAAELCEFARRGDTAAEYRARTAGLRDAVNRHCRRATTPEEGGVLYTDGPGVDQFSQHTQIFAILTETVTGQAAQDLLRRCLALAPNPSATDTTTTTSSSSSLADTTSPRLAQASYAMKFYLFRAAEKTGLYAEVFHTLLQPWRQMMALNLTTWAEDEVNARSDCHGWSACPVNEIVEGVFGVRAVVVNSLSAAGEGGVREGVSVRIEPDPSLVGRADGVFCTPAGRIGVRWDREAGDGKVEVRAVGDFRGDVEVFVRGRRVGGELRGGQVVKI</sequence>
<feature type="domain" description="Bacterial alpha-L-rhamnosidase N-terminal" evidence="1">
    <location>
        <begin position="49"/>
        <end position="200"/>
    </location>
</feature>
<protein>
    <submittedName>
        <fullName evidence="3">Alpha-L-rhamnosidase</fullName>
    </submittedName>
</protein>
<dbReference type="InterPro" id="IPR008979">
    <property type="entry name" value="Galactose-bd-like_sf"/>
</dbReference>
<dbReference type="GO" id="GO:0003824">
    <property type="term" value="F:catalytic activity"/>
    <property type="evidence" value="ECO:0007669"/>
    <property type="project" value="UniProtKB-ARBA"/>
</dbReference>
<name>A0A318ZQI8_9EURO</name>
<dbReference type="Pfam" id="PF08531">
    <property type="entry name" value="Bac_rhamnosid_N"/>
    <property type="match status" value="1"/>
</dbReference>
<dbReference type="STRING" id="1450539.A0A318ZQI8"/>
<dbReference type="InterPro" id="IPR008928">
    <property type="entry name" value="6-hairpin_glycosidase_sf"/>
</dbReference>
<dbReference type="RefSeq" id="XP_025435861.1">
    <property type="nucleotide sequence ID" value="XM_025577791.1"/>
</dbReference>
<dbReference type="SUPFAM" id="SSF48208">
    <property type="entry name" value="Six-hairpin glycosidases"/>
    <property type="match status" value="1"/>
</dbReference>
<keyword evidence="4" id="KW-1185">Reference proteome</keyword>
<dbReference type="Gene3D" id="2.60.420.10">
    <property type="entry name" value="Maltose phosphorylase, domain 3"/>
    <property type="match status" value="1"/>
</dbReference>
<proteinExistence type="predicted"/>
<dbReference type="InterPro" id="IPR012341">
    <property type="entry name" value="6hp_glycosidase-like_sf"/>
</dbReference>